<evidence type="ECO:0000313" key="3">
    <source>
        <dbReference type="Proteomes" id="UP001304300"/>
    </source>
</evidence>
<dbReference type="Proteomes" id="UP001304300">
    <property type="component" value="Chromosome"/>
</dbReference>
<feature type="transmembrane region" description="Helical" evidence="1">
    <location>
        <begin position="21"/>
        <end position="41"/>
    </location>
</feature>
<evidence type="ECO:0000313" key="2">
    <source>
        <dbReference type="EMBL" id="WOO39856.1"/>
    </source>
</evidence>
<dbReference type="RefSeq" id="WP_317831892.1">
    <property type="nucleotide sequence ID" value="NZ_CP136920.1"/>
</dbReference>
<organism evidence="2 3">
    <name type="scientific">Rubellicoccus peritrichatus</name>
    <dbReference type="NCBI Taxonomy" id="3080537"/>
    <lineage>
        <taxon>Bacteria</taxon>
        <taxon>Pseudomonadati</taxon>
        <taxon>Verrucomicrobiota</taxon>
        <taxon>Opitutia</taxon>
        <taxon>Puniceicoccales</taxon>
        <taxon>Cerasicoccaceae</taxon>
        <taxon>Rubellicoccus</taxon>
    </lineage>
</organism>
<keyword evidence="3" id="KW-1185">Reference proteome</keyword>
<dbReference type="AlphaFoldDB" id="A0AAQ3QS12"/>
<sequence length="232" mass="25668">MSLKREKQKAKEAREASLGGALVLAAISLLLGILLGVYNLAAIPVNEVREMPPEEEIQKDVVYYVQGQERGGNSYRSKEAALFDSRPGSVALNEAELNTWSRNTFKFGAPAKPGEEEEETYVTLKPAAPKFRIHDNLINISMSMEVEIFGKSQKVLVQSEGTFSDATGVWEFVPLHTYIGSARIPPDVAAPQLVSKLMNVFEQSEDYEKLYAMWNNLSGVEVSGDELILAKK</sequence>
<accession>A0AAQ3QS12</accession>
<gene>
    <name evidence="2" type="ORF">RZN69_14620</name>
</gene>
<name>A0AAQ3QS12_9BACT</name>
<keyword evidence="1" id="KW-1133">Transmembrane helix</keyword>
<proteinExistence type="predicted"/>
<evidence type="ECO:0000256" key="1">
    <source>
        <dbReference type="SAM" id="Phobius"/>
    </source>
</evidence>
<reference evidence="2 3" key="1">
    <citation type="submission" date="2023-10" db="EMBL/GenBank/DDBJ databases">
        <title>Rubellicoccus peritrichatus gen. nov., sp. nov., isolated from an algae of coral reef tank.</title>
        <authorList>
            <person name="Luo J."/>
        </authorList>
    </citation>
    <scope>NUCLEOTIDE SEQUENCE [LARGE SCALE GENOMIC DNA]</scope>
    <source>
        <strain evidence="2 3">CR14</strain>
    </source>
</reference>
<keyword evidence="1" id="KW-0812">Transmembrane</keyword>
<protein>
    <submittedName>
        <fullName evidence="2">Uncharacterized protein</fullName>
    </submittedName>
</protein>
<keyword evidence="1" id="KW-0472">Membrane</keyword>
<dbReference type="EMBL" id="CP136920">
    <property type="protein sequence ID" value="WOO39856.1"/>
    <property type="molecule type" value="Genomic_DNA"/>
</dbReference>
<dbReference type="KEGG" id="puo:RZN69_14620"/>